<dbReference type="Proteomes" id="UP000778578">
    <property type="component" value="Unassembled WGS sequence"/>
</dbReference>
<reference evidence="6 7" key="1">
    <citation type="submission" date="2021-08" db="EMBL/GenBank/DDBJ databases">
        <title>WGS of actinomycetes from Thailand.</title>
        <authorList>
            <person name="Thawai C."/>
        </authorList>
    </citation>
    <scope>NUCLEOTIDE SEQUENCE [LARGE SCALE GENOMIC DNA]</scope>
    <source>
        <strain evidence="6 7">PLK6-54</strain>
    </source>
</reference>
<keyword evidence="2" id="KW-0677">Repeat</keyword>
<dbReference type="InterPro" id="IPR028994">
    <property type="entry name" value="Integrin_alpha_N"/>
</dbReference>
<proteinExistence type="predicted"/>
<feature type="chain" id="PRO_5047409479" evidence="5">
    <location>
        <begin position="24"/>
        <end position="601"/>
    </location>
</feature>
<evidence type="ECO:0000256" key="2">
    <source>
        <dbReference type="ARBA" id="ARBA00022737"/>
    </source>
</evidence>
<name>A0ABS7QDC8_9ACTN</name>
<evidence type="ECO:0000256" key="3">
    <source>
        <dbReference type="ARBA" id="ARBA00023180"/>
    </source>
</evidence>
<accession>A0ABS7QDC8</accession>
<dbReference type="SUPFAM" id="SSF69318">
    <property type="entry name" value="Integrin alpha N-terminal domain"/>
    <property type="match status" value="2"/>
</dbReference>
<gene>
    <name evidence="6" type="ORF">K7862_22625</name>
</gene>
<dbReference type="SMART" id="SM00191">
    <property type="entry name" value="Int_alpha"/>
    <property type="match status" value="2"/>
</dbReference>
<dbReference type="PANTHER" id="PTHR44103:SF1">
    <property type="entry name" value="PROPROTEIN CONVERTASE P"/>
    <property type="match status" value="1"/>
</dbReference>
<feature type="signal peptide" evidence="5">
    <location>
        <begin position="1"/>
        <end position="23"/>
    </location>
</feature>
<evidence type="ECO:0000256" key="1">
    <source>
        <dbReference type="ARBA" id="ARBA00022729"/>
    </source>
</evidence>
<dbReference type="InterPro" id="IPR013517">
    <property type="entry name" value="FG-GAP"/>
</dbReference>
<dbReference type="PANTHER" id="PTHR44103">
    <property type="entry name" value="PROPROTEIN CONVERTASE P"/>
    <property type="match status" value="1"/>
</dbReference>
<evidence type="ECO:0000256" key="5">
    <source>
        <dbReference type="SAM" id="SignalP"/>
    </source>
</evidence>
<keyword evidence="1 5" id="KW-0732">Signal</keyword>
<evidence type="ECO:0000256" key="4">
    <source>
        <dbReference type="SAM" id="MobiDB-lite"/>
    </source>
</evidence>
<dbReference type="RefSeq" id="WP_222965413.1">
    <property type="nucleotide sequence ID" value="NZ_JAINZZ010000031.1"/>
</dbReference>
<comment type="caution">
    <text evidence="6">The sequence shown here is derived from an EMBL/GenBank/DDBJ whole genome shotgun (WGS) entry which is preliminary data.</text>
</comment>
<dbReference type="InterPro" id="IPR013519">
    <property type="entry name" value="Int_alpha_beta-p"/>
</dbReference>
<dbReference type="InterPro" id="IPR006311">
    <property type="entry name" value="TAT_signal"/>
</dbReference>
<organism evidence="6 7">
    <name type="scientific">Actinacidiphila acidipaludis</name>
    <dbReference type="NCBI Taxonomy" id="2873382"/>
    <lineage>
        <taxon>Bacteria</taxon>
        <taxon>Bacillati</taxon>
        <taxon>Actinomycetota</taxon>
        <taxon>Actinomycetes</taxon>
        <taxon>Kitasatosporales</taxon>
        <taxon>Streptomycetaceae</taxon>
        <taxon>Actinacidiphila</taxon>
    </lineage>
</organism>
<dbReference type="Pfam" id="PF13517">
    <property type="entry name" value="FG-GAP_3"/>
    <property type="match status" value="1"/>
</dbReference>
<feature type="region of interest" description="Disordered" evidence="4">
    <location>
        <begin position="33"/>
        <end position="69"/>
    </location>
</feature>
<dbReference type="Gene3D" id="2.115.10.10">
    <property type="entry name" value="Tachylectin 2"/>
    <property type="match status" value="2"/>
</dbReference>
<dbReference type="PROSITE" id="PS51318">
    <property type="entry name" value="TAT"/>
    <property type="match status" value="1"/>
</dbReference>
<protein>
    <submittedName>
        <fullName evidence="6">VCBS repeat-containing protein</fullName>
    </submittedName>
</protein>
<dbReference type="Pfam" id="PF01839">
    <property type="entry name" value="FG-GAP"/>
    <property type="match status" value="1"/>
</dbReference>
<keyword evidence="3" id="KW-0325">Glycoprotein</keyword>
<evidence type="ECO:0000313" key="7">
    <source>
        <dbReference type="Proteomes" id="UP000778578"/>
    </source>
</evidence>
<feature type="compositionally biased region" description="Low complexity" evidence="4">
    <location>
        <begin position="44"/>
        <end position="61"/>
    </location>
</feature>
<sequence length="601" mass="61920">MARRRGRLIAACTTGAVAAGALALGPAGVARADGAGPSGSAWKATSARAGASGPAGPSRTSDLAGASRTSALAGRHPTVVLPHHKTVLSAAAAADALVTPRYDVDGDGLEDFITQEIDGTVHQLGSVADKWTPLGQSPVMYRDILTPGNLTAGIAGPEVLSLTTTGRLSLWDHTAFPTGTPVWTGIGWQIYNKVVAVGDIDGDGWGDLLARTPSGDLFLYKGTGSATAPFAARVKVGNGYGVYDQLIGAGDITATGHETLVARDLDGDLWMYTLDGTAADPLSARVKIGTGWNVYNQLVGAGDEKGAVGGIFGRALNGDLYWYEGTGTGTGTATLTARSRISTDWNSQLVVGQGSVPMWGRNDLFGQTSGGNLYYYYGNLDGALSARLAVGDAGAWRGSRLLTSVSLSQQDEEPLLEIYNGTLYNDTPGFETVRSSGWGGYDSVFGPGDLNGDGNADLLARDTGGVLWLLTGKGNGTFYGRARVGAGWGGYNALTGAGDINGDGIPDIVARAGNGHLYLYLGTGVGSAPFRSRQDIGAGWNIYSRLAAPGDLDGDGRADLVGATPGGRLYRYSGSGRTGTATFGPRVEIGTAGWNTYSAIF</sequence>
<keyword evidence="7" id="KW-1185">Reference proteome</keyword>
<evidence type="ECO:0000313" key="6">
    <source>
        <dbReference type="EMBL" id="MBY8880410.1"/>
    </source>
</evidence>
<dbReference type="EMBL" id="JAINZZ010000031">
    <property type="protein sequence ID" value="MBY8880410.1"/>
    <property type="molecule type" value="Genomic_DNA"/>
</dbReference>